<dbReference type="InterPro" id="IPR039506">
    <property type="entry name" value="SPOB_a"/>
</dbReference>
<keyword evidence="4" id="KW-0472">Membrane</keyword>
<evidence type="ECO:0000313" key="6">
    <source>
        <dbReference type="EMBL" id="SHE47608.1"/>
    </source>
</evidence>
<evidence type="ECO:0000256" key="1">
    <source>
        <dbReference type="ARBA" id="ARBA00022553"/>
    </source>
</evidence>
<dbReference type="RefSeq" id="WP_073151694.1">
    <property type="nucleotide sequence ID" value="NZ_FQVL01000001.1"/>
</dbReference>
<proteinExistence type="predicted"/>
<evidence type="ECO:0000256" key="3">
    <source>
        <dbReference type="ARBA" id="ARBA00022777"/>
    </source>
</evidence>
<keyword evidence="7" id="KW-1185">Reference proteome</keyword>
<dbReference type="SUPFAM" id="SSF55890">
    <property type="entry name" value="Sporulation response regulatory protein Spo0B"/>
    <property type="match status" value="1"/>
</dbReference>
<accession>A0A1M4TT60</accession>
<name>A0A1M4TT60_9BACL</name>
<evidence type="ECO:0000256" key="4">
    <source>
        <dbReference type="SAM" id="Phobius"/>
    </source>
</evidence>
<keyword evidence="4" id="KW-0812">Transmembrane</keyword>
<reference evidence="6 7" key="1">
    <citation type="submission" date="2016-11" db="EMBL/GenBank/DDBJ databases">
        <authorList>
            <person name="Jaros S."/>
            <person name="Januszkiewicz K."/>
            <person name="Wedrychowicz H."/>
        </authorList>
    </citation>
    <scope>NUCLEOTIDE SEQUENCE [LARGE SCALE GENOMIC DNA]</scope>
    <source>
        <strain evidence="6 7">DSM 44666</strain>
    </source>
</reference>
<dbReference type="Pfam" id="PF14689">
    <property type="entry name" value="SPOB_a"/>
    <property type="match status" value="1"/>
</dbReference>
<dbReference type="OrthoDB" id="2375606at2"/>
<keyword evidence="1" id="KW-0597">Phosphoprotein</keyword>
<feature type="transmembrane region" description="Helical" evidence="4">
    <location>
        <begin position="7"/>
        <end position="26"/>
    </location>
</feature>
<dbReference type="AlphaFoldDB" id="A0A1M4TT60"/>
<evidence type="ECO:0000313" key="7">
    <source>
        <dbReference type="Proteomes" id="UP000184476"/>
    </source>
</evidence>
<dbReference type="STRING" id="112248.SAMN05444392_101627"/>
<dbReference type="EMBL" id="FQVL01000001">
    <property type="protein sequence ID" value="SHE47608.1"/>
    <property type="molecule type" value="Genomic_DNA"/>
</dbReference>
<keyword evidence="3 6" id="KW-0418">Kinase</keyword>
<feature type="transmembrane region" description="Helical" evidence="4">
    <location>
        <begin position="32"/>
        <end position="51"/>
    </location>
</feature>
<evidence type="ECO:0000259" key="5">
    <source>
        <dbReference type="Pfam" id="PF14689"/>
    </source>
</evidence>
<keyword evidence="2" id="KW-0808">Transferase</keyword>
<evidence type="ECO:0000256" key="2">
    <source>
        <dbReference type="ARBA" id="ARBA00022679"/>
    </source>
</evidence>
<dbReference type="InterPro" id="IPR016120">
    <property type="entry name" value="Sig_transdc_His_kin_SpoOB"/>
</dbReference>
<dbReference type="Gene3D" id="1.10.287.130">
    <property type="match status" value="1"/>
</dbReference>
<gene>
    <name evidence="6" type="ORF">SAMN05444392_101627</name>
</gene>
<feature type="domain" description="SpoOB alpha-helical" evidence="5">
    <location>
        <begin position="59"/>
        <end position="114"/>
    </location>
</feature>
<protein>
    <submittedName>
        <fullName evidence="6">Sensor_kinase_SpoOB-type, alpha-helical domain</fullName>
    </submittedName>
</protein>
<organism evidence="6 7">
    <name type="scientific">Seinonella peptonophila</name>
    <dbReference type="NCBI Taxonomy" id="112248"/>
    <lineage>
        <taxon>Bacteria</taxon>
        <taxon>Bacillati</taxon>
        <taxon>Bacillota</taxon>
        <taxon>Bacilli</taxon>
        <taxon>Bacillales</taxon>
        <taxon>Thermoactinomycetaceae</taxon>
        <taxon>Seinonella</taxon>
    </lineage>
</organism>
<keyword evidence="4" id="KW-1133">Transmembrane helix</keyword>
<dbReference type="Proteomes" id="UP000184476">
    <property type="component" value="Unassembled WGS sequence"/>
</dbReference>
<dbReference type="GO" id="GO:0000155">
    <property type="term" value="F:phosphorelay sensor kinase activity"/>
    <property type="evidence" value="ECO:0007669"/>
    <property type="project" value="InterPro"/>
</dbReference>
<sequence length="245" mass="29362">MDAETRKWLLAFSPSILLLIYVLLQVGERKDIFYCVLASLALLIISIVYMTRRVREQNRVREAKKIKHVLTRMRHDWMNHVQVLMGFLMLEKPAEMKRYLQKLIHRAMRDRRIADITYAPLSTLVLLLEHRYSMWRFYISLRDPFQVSAKDQKDLYFVLQIFFTWLQEQAKNQPEWTDLYLEFSSSEHGIDTVIKRITEEGKLAAFTFMPEAWKELEHSLEPWGVTCKQVRTSKMYIELLKQKRG</sequence>